<dbReference type="SUPFAM" id="SSF54427">
    <property type="entry name" value="NTF2-like"/>
    <property type="match status" value="1"/>
</dbReference>
<feature type="region of interest" description="Disordered" evidence="1">
    <location>
        <begin position="27"/>
        <end position="58"/>
    </location>
</feature>
<keyword evidence="2" id="KW-1133">Transmembrane helix</keyword>
<organism evidence="5 6">
    <name type="scientific">Ramlibacter albus</name>
    <dbReference type="NCBI Taxonomy" id="2079448"/>
    <lineage>
        <taxon>Bacteria</taxon>
        <taxon>Pseudomonadati</taxon>
        <taxon>Pseudomonadota</taxon>
        <taxon>Betaproteobacteria</taxon>
        <taxon>Burkholderiales</taxon>
        <taxon>Comamonadaceae</taxon>
        <taxon>Ramlibacter</taxon>
    </lineage>
</organism>
<evidence type="ECO:0000259" key="4">
    <source>
        <dbReference type="SMART" id="SM00978"/>
    </source>
</evidence>
<dbReference type="SMART" id="SM00978">
    <property type="entry name" value="Tim44"/>
    <property type="match status" value="1"/>
</dbReference>
<feature type="compositionally biased region" description="Low complexity" evidence="1">
    <location>
        <begin position="43"/>
        <end position="58"/>
    </location>
</feature>
<dbReference type="InterPro" id="IPR032710">
    <property type="entry name" value="NTF2-like_dom_sf"/>
</dbReference>
<keyword evidence="3" id="KW-0732">Signal</keyword>
<keyword evidence="2" id="KW-0812">Transmembrane</keyword>
<dbReference type="EMBL" id="JACORU010000015">
    <property type="protein sequence ID" value="MBC5768201.1"/>
    <property type="molecule type" value="Genomic_DNA"/>
</dbReference>
<keyword evidence="2" id="KW-0472">Membrane</keyword>
<evidence type="ECO:0000256" key="2">
    <source>
        <dbReference type="SAM" id="Phobius"/>
    </source>
</evidence>
<protein>
    <submittedName>
        <fullName evidence="5">Tim44 domain-containing protein</fullName>
    </submittedName>
</protein>
<sequence>MRRTLALLAVVFAVGATGAFDAQAKRLGGGKSSGMQRQSVNNTAPAAPAGTPATPSQAAAPSAATAAAAAPAAATAAKRSWMGPIAGIAAGLGIAALASHFGFGEALANMLTIALVVMAVLFVVGFILRKRAQQRGEGLQPAYAGQAPARTPFEALQGNNTMPRTGSLIGSQVQGSIPAGFDTAAFERNAKNQFMALQAANDAGDIDQLRTFLTPDMLSAAQDELRERNGQPQATEVFGLEARVLEVVTEAHQHIASVRFTGSLRQQPGVEPEPLDEVWHLVKPVAGTQGWLVAGIQQA</sequence>
<feature type="transmembrane region" description="Helical" evidence="2">
    <location>
        <begin position="109"/>
        <end position="128"/>
    </location>
</feature>
<dbReference type="AlphaFoldDB" id="A0A923S568"/>
<reference evidence="5" key="1">
    <citation type="submission" date="2020-08" db="EMBL/GenBank/DDBJ databases">
        <title>Ramlibacter sp. GTP1 16S ribosomal RNA gene genome sequencing and assembly.</title>
        <authorList>
            <person name="Kang M."/>
        </authorList>
    </citation>
    <scope>NUCLEOTIDE SEQUENCE</scope>
    <source>
        <strain evidence="5">GTP1</strain>
    </source>
</reference>
<dbReference type="PANTHER" id="PTHR41542">
    <property type="entry name" value="BLL5807 PROTEIN"/>
    <property type="match status" value="1"/>
</dbReference>
<dbReference type="PANTHER" id="PTHR41542:SF1">
    <property type="entry name" value="BLL5807 PROTEIN"/>
    <property type="match status" value="1"/>
</dbReference>
<evidence type="ECO:0000256" key="3">
    <source>
        <dbReference type="SAM" id="SignalP"/>
    </source>
</evidence>
<gene>
    <name evidence="5" type="ORF">H8R02_27300</name>
</gene>
<feature type="transmembrane region" description="Helical" evidence="2">
    <location>
        <begin position="84"/>
        <end position="103"/>
    </location>
</feature>
<comment type="caution">
    <text evidence="5">The sequence shown here is derived from an EMBL/GenBank/DDBJ whole genome shotgun (WGS) entry which is preliminary data.</text>
</comment>
<name>A0A923S568_9BURK</name>
<proteinExistence type="predicted"/>
<dbReference type="Proteomes" id="UP000596827">
    <property type="component" value="Unassembled WGS sequence"/>
</dbReference>
<evidence type="ECO:0000256" key="1">
    <source>
        <dbReference type="SAM" id="MobiDB-lite"/>
    </source>
</evidence>
<dbReference type="Pfam" id="PF04280">
    <property type="entry name" value="Tim44"/>
    <property type="match status" value="1"/>
</dbReference>
<dbReference type="RefSeq" id="WP_187084719.1">
    <property type="nucleotide sequence ID" value="NZ_JACORU010000015.1"/>
</dbReference>
<feature type="domain" description="Tim44-like" evidence="4">
    <location>
        <begin position="169"/>
        <end position="298"/>
    </location>
</feature>
<keyword evidence="6" id="KW-1185">Reference proteome</keyword>
<dbReference type="InterPro" id="IPR007379">
    <property type="entry name" value="Tim44-like_dom"/>
</dbReference>
<evidence type="ECO:0000313" key="6">
    <source>
        <dbReference type="Proteomes" id="UP000596827"/>
    </source>
</evidence>
<feature type="compositionally biased region" description="Polar residues" evidence="1">
    <location>
        <begin position="33"/>
        <end position="42"/>
    </location>
</feature>
<feature type="chain" id="PRO_5037966471" evidence="3">
    <location>
        <begin position="25"/>
        <end position="299"/>
    </location>
</feature>
<feature type="signal peptide" evidence="3">
    <location>
        <begin position="1"/>
        <end position="24"/>
    </location>
</feature>
<evidence type="ECO:0000313" key="5">
    <source>
        <dbReference type="EMBL" id="MBC5768201.1"/>
    </source>
</evidence>
<accession>A0A923S568</accession>